<sequence>MTVGRNMLTPPNLAAKPIERIQKNLLAVPERKLLNWLCRVMPPWVTPDVLTSLGVAGAVATFVGYAASNLGVGWLWLAIVGYVLQWFGDSMDGSLARYRRIERPSYGYFIDHSCDGIVTLLILGGMGFSPFVRVDVALLAVAGYLLLSIHAYLAARVMGEFKLSYGIAGPTELRFLLIGMTIAMMVSGPERNATVTGFDLVVGAVGTIFVLLFIGQTLSAGRRLAQAERPPLR</sequence>
<feature type="transmembrane region" description="Helical" evidence="1">
    <location>
        <begin position="136"/>
        <end position="155"/>
    </location>
</feature>
<comment type="caution">
    <text evidence="2">The sequence shown here is derived from an EMBL/GenBank/DDBJ whole genome shotgun (WGS) entry which is preliminary data.</text>
</comment>
<feature type="transmembrane region" description="Helical" evidence="1">
    <location>
        <begin position="105"/>
        <end position="124"/>
    </location>
</feature>
<keyword evidence="3" id="KW-1185">Reference proteome</keyword>
<reference evidence="2 3" key="1">
    <citation type="submission" date="2020-08" db="EMBL/GenBank/DDBJ databases">
        <title>Exploring microbial biodiversity for novel pathways involved in the catabolism of aromatic compounds derived from lignin.</title>
        <authorList>
            <person name="Elkins J."/>
        </authorList>
    </citation>
    <scope>NUCLEOTIDE SEQUENCE [LARGE SCALE GENOMIC DNA]</scope>
    <source>
        <strain evidence="2 3">B1D3A</strain>
    </source>
</reference>
<evidence type="ECO:0000313" key="2">
    <source>
        <dbReference type="EMBL" id="MBB5986066.1"/>
    </source>
</evidence>
<keyword evidence="1" id="KW-0472">Membrane</keyword>
<feature type="transmembrane region" description="Helical" evidence="1">
    <location>
        <begin position="167"/>
        <end position="187"/>
    </location>
</feature>
<dbReference type="EMBL" id="JACHKA010000001">
    <property type="protein sequence ID" value="MBB5986066.1"/>
    <property type="molecule type" value="Genomic_DNA"/>
</dbReference>
<evidence type="ECO:0000313" key="3">
    <source>
        <dbReference type="Proteomes" id="UP001138540"/>
    </source>
</evidence>
<name>A0ABR6NFL4_9SPHN</name>
<dbReference type="Pfam" id="PF01066">
    <property type="entry name" value="CDP-OH_P_transf"/>
    <property type="match status" value="1"/>
</dbReference>
<keyword evidence="1" id="KW-0812">Transmembrane</keyword>
<dbReference type="InterPro" id="IPR043130">
    <property type="entry name" value="CDP-OH_PTrfase_TM_dom"/>
</dbReference>
<keyword evidence="1" id="KW-1133">Transmembrane helix</keyword>
<accession>A0ABR6NFL4</accession>
<proteinExistence type="predicted"/>
<feature type="transmembrane region" description="Helical" evidence="1">
    <location>
        <begin position="193"/>
        <end position="214"/>
    </location>
</feature>
<dbReference type="Gene3D" id="1.20.120.1760">
    <property type="match status" value="1"/>
</dbReference>
<gene>
    <name evidence="2" type="ORF">HNP60_002040</name>
</gene>
<dbReference type="Proteomes" id="UP001138540">
    <property type="component" value="Unassembled WGS sequence"/>
</dbReference>
<dbReference type="InterPro" id="IPR000462">
    <property type="entry name" value="CDP-OH_P_trans"/>
</dbReference>
<feature type="transmembrane region" description="Helical" evidence="1">
    <location>
        <begin position="62"/>
        <end position="84"/>
    </location>
</feature>
<protein>
    <submittedName>
        <fullName evidence="2">Phosphatidylglycerophosphate synthase</fullName>
    </submittedName>
</protein>
<organism evidence="2 3">
    <name type="scientific">Sphingobium lignivorans</name>
    <dbReference type="NCBI Taxonomy" id="2735886"/>
    <lineage>
        <taxon>Bacteria</taxon>
        <taxon>Pseudomonadati</taxon>
        <taxon>Pseudomonadota</taxon>
        <taxon>Alphaproteobacteria</taxon>
        <taxon>Sphingomonadales</taxon>
        <taxon>Sphingomonadaceae</taxon>
        <taxon>Sphingobium</taxon>
    </lineage>
</organism>
<evidence type="ECO:0000256" key="1">
    <source>
        <dbReference type="SAM" id="Phobius"/>
    </source>
</evidence>